<dbReference type="RefSeq" id="WP_267927610.1">
    <property type="nucleotide sequence ID" value="NZ_AP024233.1"/>
</dbReference>
<evidence type="ECO:0000313" key="3">
    <source>
        <dbReference type="Proteomes" id="UP001063350"/>
    </source>
</evidence>
<evidence type="ECO:0000313" key="2">
    <source>
        <dbReference type="EMBL" id="BCO07658.1"/>
    </source>
</evidence>
<evidence type="ECO:0000259" key="1">
    <source>
        <dbReference type="PROSITE" id="PS50075"/>
    </source>
</evidence>
<proteinExistence type="predicted"/>
<dbReference type="Pfam" id="PF00550">
    <property type="entry name" value="PP-binding"/>
    <property type="match status" value="1"/>
</dbReference>
<feature type="domain" description="Carrier" evidence="1">
    <location>
        <begin position="1"/>
        <end position="81"/>
    </location>
</feature>
<reference evidence="2" key="1">
    <citation type="submission" date="2020-12" db="EMBL/GenBank/DDBJ databases">
        <title>Desulfobium dissulfuricans gen. nov., sp. nov., a novel mesophilic, sulfate-reducing bacterium isolated from a deep-sea hydrothermal vent.</title>
        <authorList>
            <person name="Hashimoto Y."/>
            <person name="Tame A."/>
            <person name="Sawayama S."/>
            <person name="Miyazaki J."/>
            <person name="Takai K."/>
            <person name="Nakagawa S."/>
        </authorList>
    </citation>
    <scope>NUCLEOTIDE SEQUENCE</scope>
    <source>
        <strain evidence="2">GF1</strain>
    </source>
</reference>
<dbReference type="EMBL" id="AP024233">
    <property type="protein sequence ID" value="BCO07658.1"/>
    <property type="molecule type" value="Genomic_DNA"/>
</dbReference>
<protein>
    <submittedName>
        <fullName evidence="2">Acyl carrier protein</fullName>
    </submittedName>
</protein>
<dbReference type="SUPFAM" id="SSF47336">
    <property type="entry name" value="ACP-like"/>
    <property type="match status" value="1"/>
</dbReference>
<sequence>MSDIVPKIRQFIFDNFLFDAGEEDLGNDDSFLEQGVIDSTGVLELVEWLEETFDIKVEDEELVPENLDSVNLLARFITGKTS</sequence>
<dbReference type="InterPro" id="IPR009081">
    <property type="entry name" value="PP-bd_ACP"/>
</dbReference>
<keyword evidence="3" id="KW-1185">Reference proteome</keyword>
<dbReference type="InterPro" id="IPR036736">
    <property type="entry name" value="ACP-like_sf"/>
</dbReference>
<dbReference type="AlphaFoldDB" id="A0A915TXD1"/>
<dbReference type="KEGG" id="ddu:GF1_00340"/>
<organism evidence="2 3">
    <name type="scientific">Desulfolithobacter dissulfuricans</name>
    <dbReference type="NCBI Taxonomy" id="2795293"/>
    <lineage>
        <taxon>Bacteria</taxon>
        <taxon>Pseudomonadati</taxon>
        <taxon>Thermodesulfobacteriota</taxon>
        <taxon>Desulfobulbia</taxon>
        <taxon>Desulfobulbales</taxon>
        <taxon>Desulfobulbaceae</taxon>
        <taxon>Desulfolithobacter</taxon>
    </lineage>
</organism>
<name>A0A915TXD1_9BACT</name>
<dbReference type="PROSITE" id="PS50075">
    <property type="entry name" value="CARRIER"/>
    <property type="match status" value="1"/>
</dbReference>
<accession>A0A915TXD1</accession>
<dbReference type="Proteomes" id="UP001063350">
    <property type="component" value="Chromosome"/>
</dbReference>
<gene>
    <name evidence="2" type="ORF">GF1_00340</name>
</gene>
<dbReference type="Gene3D" id="1.10.1200.10">
    <property type="entry name" value="ACP-like"/>
    <property type="match status" value="1"/>
</dbReference>